<evidence type="ECO:0000256" key="1">
    <source>
        <dbReference type="SAM" id="Phobius"/>
    </source>
</evidence>
<name>A0ABY0IV85_9RHOO</name>
<evidence type="ECO:0000313" key="3">
    <source>
        <dbReference type="Proteomes" id="UP000292136"/>
    </source>
</evidence>
<evidence type="ECO:0000313" key="2">
    <source>
        <dbReference type="EMBL" id="RZT90929.1"/>
    </source>
</evidence>
<dbReference type="Pfam" id="PF09604">
    <property type="entry name" value="Potass_KdpF"/>
    <property type="match status" value="1"/>
</dbReference>
<sequence length="30" mass="3250">MAPLYLIALAVAGGLFAYLLAVLFYPEDFS</sequence>
<dbReference type="RefSeq" id="WP_014235400.1">
    <property type="nucleotide sequence ID" value="NZ_SHKM01000001.1"/>
</dbReference>
<accession>A0ABY0IV85</accession>
<proteinExistence type="predicted"/>
<keyword evidence="1" id="KW-0472">Membrane</keyword>
<dbReference type="EMBL" id="SHKM01000001">
    <property type="protein sequence ID" value="RZT90929.1"/>
    <property type="molecule type" value="Genomic_DNA"/>
</dbReference>
<gene>
    <name evidence="2" type="ORF">EV678_1754</name>
</gene>
<feature type="transmembrane region" description="Helical" evidence="1">
    <location>
        <begin position="6"/>
        <end position="25"/>
    </location>
</feature>
<keyword evidence="3" id="KW-1185">Reference proteome</keyword>
<keyword evidence="1" id="KW-1133">Transmembrane helix</keyword>
<dbReference type="Proteomes" id="UP000292136">
    <property type="component" value="Unassembled WGS sequence"/>
</dbReference>
<organism evidence="2 3">
    <name type="scientific">Azospira oryzae</name>
    <dbReference type="NCBI Taxonomy" id="146939"/>
    <lineage>
        <taxon>Bacteria</taxon>
        <taxon>Pseudomonadati</taxon>
        <taxon>Pseudomonadota</taxon>
        <taxon>Betaproteobacteria</taxon>
        <taxon>Rhodocyclales</taxon>
        <taxon>Rhodocyclaceae</taxon>
        <taxon>Azospira</taxon>
    </lineage>
</organism>
<reference evidence="2 3" key="1">
    <citation type="submission" date="2019-02" db="EMBL/GenBank/DDBJ databases">
        <title>Genomic Encyclopedia of Type Strains, Phase IV (KMG-IV): sequencing the most valuable type-strain genomes for metagenomic binning, comparative biology and taxonomic classification.</title>
        <authorList>
            <person name="Goeker M."/>
        </authorList>
    </citation>
    <scope>NUCLEOTIDE SEQUENCE [LARGE SCALE GENOMIC DNA]</scope>
    <source>
        <strain evidence="2 3">DSM 21223</strain>
    </source>
</reference>
<keyword evidence="1" id="KW-0812">Transmembrane</keyword>
<protein>
    <submittedName>
        <fullName evidence="2">K+-transporting ATPase KdpF subunit</fullName>
    </submittedName>
</protein>
<dbReference type="InterPro" id="IPR011726">
    <property type="entry name" value="KdpF"/>
</dbReference>
<comment type="caution">
    <text evidence="2">The sequence shown here is derived from an EMBL/GenBank/DDBJ whole genome shotgun (WGS) entry which is preliminary data.</text>
</comment>